<proteinExistence type="predicted"/>
<organism evidence="2 3">
    <name type="scientific">Candidatus Halomonas stercoripullorum</name>
    <dbReference type="NCBI Taxonomy" id="2838617"/>
    <lineage>
        <taxon>Bacteria</taxon>
        <taxon>Pseudomonadati</taxon>
        <taxon>Pseudomonadota</taxon>
        <taxon>Gammaproteobacteria</taxon>
        <taxon>Oceanospirillales</taxon>
        <taxon>Halomonadaceae</taxon>
        <taxon>Halomonas</taxon>
    </lineage>
</organism>
<feature type="domain" description="Glucose/Sorbosone dehydrogenase" evidence="1">
    <location>
        <begin position="35"/>
        <end position="73"/>
    </location>
</feature>
<reference evidence="2" key="2">
    <citation type="submission" date="2021-04" db="EMBL/GenBank/DDBJ databases">
        <authorList>
            <person name="Gilroy R."/>
        </authorList>
    </citation>
    <scope>NUCLEOTIDE SEQUENCE</scope>
    <source>
        <strain evidence="2">1193</strain>
    </source>
</reference>
<dbReference type="AlphaFoldDB" id="A0A9D1WL82"/>
<dbReference type="Pfam" id="PF07995">
    <property type="entry name" value="GSDH"/>
    <property type="match status" value="1"/>
</dbReference>
<protein>
    <submittedName>
        <fullName evidence="2">PQQ-dependent sugar dehydrogenase</fullName>
    </submittedName>
</protein>
<evidence type="ECO:0000313" key="2">
    <source>
        <dbReference type="EMBL" id="HIX60994.1"/>
    </source>
</evidence>
<accession>A0A9D1WL82</accession>
<name>A0A9D1WL82_9GAMM</name>
<dbReference type="InterPro" id="IPR011042">
    <property type="entry name" value="6-blade_b-propeller_TolB-like"/>
</dbReference>
<gene>
    <name evidence="2" type="ORF">H9854_01995</name>
</gene>
<evidence type="ECO:0000259" key="1">
    <source>
        <dbReference type="Pfam" id="PF07995"/>
    </source>
</evidence>
<dbReference type="InterPro" id="IPR012938">
    <property type="entry name" value="Glc/Sorbosone_DH"/>
</dbReference>
<reference evidence="2" key="1">
    <citation type="journal article" date="2021" name="PeerJ">
        <title>Extensive microbial diversity within the chicken gut microbiome revealed by metagenomics and culture.</title>
        <authorList>
            <person name="Gilroy R."/>
            <person name="Ravi A."/>
            <person name="Getino M."/>
            <person name="Pursley I."/>
            <person name="Horton D.L."/>
            <person name="Alikhan N.F."/>
            <person name="Baker D."/>
            <person name="Gharbi K."/>
            <person name="Hall N."/>
            <person name="Watson M."/>
            <person name="Adriaenssens E.M."/>
            <person name="Foster-Nyarko E."/>
            <person name="Jarju S."/>
            <person name="Secka A."/>
            <person name="Antonio M."/>
            <person name="Oren A."/>
            <person name="Chaudhuri R.R."/>
            <person name="La Ragione R."/>
            <person name="Hildebrand F."/>
            <person name="Pallen M.J."/>
        </authorList>
    </citation>
    <scope>NUCLEOTIDE SEQUENCE</scope>
    <source>
        <strain evidence="2">1193</strain>
    </source>
</reference>
<comment type="caution">
    <text evidence="2">The sequence shown here is derived from an EMBL/GenBank/DDBJ whole genome shotgun (WGS) entry which is preliminary data.</text>
</comment>
<evidence type="ECO:0000313" key="3">
    <source>
        <dbReference type="Proteomes" id="UP000824248"/>
    </source>
</evidence>
<dbReference type="EMBL" id="DXFC01000058">
    <property type="protein sequence ID" value="HIX60994.1"/>
    <property type="molecule type" value="Genomic_DNA"/>
</dbReference>
<dbReference type="Gene3D" id="2.120.10.30">
    <property type="entry name" value="TolB, C-terminal domain"/>
    <property type="match status" value="1"/>
</dbReference>
<sequence>MSVLTRLSRYRLALLHILQRRLRLYRRGTGTRPEAGFLPEIYSWGHRHVLGLAVDPERNVVWAVEARNNGHDE</sequence>
<dbReference type="Proteomes" id="UP000824248">
    <property type="component" value="Unassembled WGS sequence"/>
</dbReference>